<dbReference type="PROSITE" id="PS51257">
    <property type="entry name" value="PROKAR_LIPOPROTEIN"/>
    <property type="match status" value="1"/>
</dbReference>
<reference evidence="2" key="1">
    <citation type="journal article" date="2019" name="Int. J. Syst. Evol. Microbiol.">
        <title>The Global Catalogue of Microorganisms (GCM) 10K type strain sequencing project: providing services to taxonomists for standard genome sequencing and annotation.</title>
        <authorList>
            <consortium name="The Broad Institute Genomics Platform"/>
            <consortium name="The Broad Institute Genome Sequencing Center for Infectious Disease"/>
            <person name="Wu L."/>
            <person name="Ma J."/>
        </authorList>
    </citation>
    <scope>NUCLEOTIDE SEQUENCE [LARGE SCALE GENOMIC DNA]</scope>
    <source>
        <strain evidence="2">JCM 17064</strain>
    </source>
</reference>
<gene>
    <name evidence="1" type="ORF">GCM10022386_05590</name>
</gene>
<dbReference type="RefSeq" id="WP_324691302.1">
    <property type="nucleotide sequence ID" value="NZ_BAABCR010000004.1"/>
</dbReference>
<keyword evidence="2" id="KW-1185">Reference proteome</keyword>
<proteinExistence type="predicted"/>
<dbReference type="EMBL" id="BAABCR010000004">
    <property type="protein sequence ID" value="GAA4025207.1"/>
    <property type="molecule type" value="Genomic_DNA"/>
</dbReference>
<evidence type="ECO:0000313" key="2">
    <source>
        <dbReference type="Proteomes" id="UP001500968"/>
    </source>
</evidence>
<dbReference type="Proteomes" id="UP001500968">
    <property type="component" value="Unassembled WGS sequence"/>
</dbReference>
<organism evidence="1 2">
    <name type="scientific">Flavobacterium cheonhonense</name>
    <dbReference type="NCBI Taxonomy" id="706185"/>
    <lineage>
        <taxon>Bacteria</taxon>
        <taxon>Pseudomonadati</taxon>
        <taxon>Bacteroidota</taxon>
        <taxon>Flavobacteriia</taxon>
        <taxon>Flavobacteriales</taxon>
        <taxon>Flavobacteriaceae</taxon>
        <taxon>Flavobacterium</taxon>
    </lineage>
</organism>
<evidence type="ECO:0008006" key="3">
    <source>
        <dbReference type="Google" id="ProtNLM"/>
    </source>
</evidence>
<protein>
    <recommendedName>
        <fullName evidence="3">Lipoprotein</fullName>
    </recommendedName>
</protein>
<accession>A0ABP7TES2</accession>
<evidence type="ECO:0000313" key="1">
    <source>
        <dbReference type="EMBL" id="GAA4025207.1"/>
    </source>
</evidence>
<comment type="caution">
    <text evidence="1">The sequence shown here is derived from an EMBL/GenBank/DDBJ whole genome shotgun (WGS) entry which is preliminary data.</text>
</comment>
<sequence length="312" mass="36754">MILLRKSYFLIALPFMVISCKKEITPKKNESIKTDTVYSETTVDTTTSGTKETLLQKVDYAIWSMGNLEEYFLNKLSKATNKSQGNEIYEEYVESMENRIKNFNELEADFLAIYTNYYEHEKDQYIFPDSLQQHVDLFKKSELEFWEIGEGFVEIRYQPYHYYNMFKGKVTDDYEYFLKNEAKENTVLYSADAGILISPEDVGNRVLTWERFINQYPKSALLEVATKLYQEYCYDYLMGMENTRTIDYSNGNLESENQTEFNRFMRKNPLSPTTKIIKAFLKQADANPDYEALDKWVKKALNIQPVIIPNEP</sequence>
<name>A0ABP7TES2_9FLAO</name>